<dbReference type="Pfam" id="PF01909">
    <property type="entry name" value="NTP_transf_2"/>
    <property type="match status" value="1"/>
</dbReference>
<organism evidence="2 3">
    <name type="scientific">Corallococcus praedator</name>
    <dbReference type="NCBI Taxonomy" id="2316724"/>
    <lineage>
        <taxon>Bacteria</taxon>
        <taxon>Pseudomonadati</taxon>
        <taxon>Myxococcota</taxon>
        <taxon>Myxococcia</taxon>
        <taxon>Myxococcales</taxon>
        <taxon>Cystobacterineae</taxon>
        <taxon>Myxococcaceae</taxon>
        <taxon>Corallococcus</taxon>
    </lineage>
</organism>
<evidence type="ECO:0000313" key="3">
    <source>
        <dbReference type="Proteomes" id="UP000278907"/>
    </source>
</evidence>
<keyword evidence="3" id="KW-1185">Reference proteome</keyword>
<evidence type="ECO:0000259" key="1">
    <source>
        <dbReference type="Pfam" id="PF01909"/>
    </source>
</evidence>
<dbReference type="RefSeq" id="WP_120631104.1">
    <property type="nucleotide sequence ID" value="NZ_RAWI01000958.1"/>
</dbReference>
<dbReference type="SUPFAM" id="SSF81301">
    <property type="entry name" value="Nucleotidyltransferase"/>
    <property type="match status" value="1"/>
</dbReference>
<protein>
    <submittedName>
        <fullName evidence="2">DNA polymerase subunit beta</fullName>
    </submittedName>
</protein>
<dbReference type="InterPro" id="IPR002934">
    <property type="entry name" value="Polymerase_NTP_transf_dom"/>
</dbReference>
<name>A0ABX9Q2T6_9BACT</name>
<proteinExistence type="predicted"/>
<evidence type="ECO:0000313" key="2">
    <source>
        <dbReference type="EMBL" id="RKH84122.1"/>
    </source>
</evidence>
<reference evidence="2 3" key="1">
    <citation type="submission" date="2018-09" db="EMBL/GenBank/DDBJ databases">
        <authorList>
            <person name="Livingstone P.G."/>
            <person name="Whitworth D.E."/>
        </authorList>
    </citation>
    <scope>NUCLEOTIDE SEQUENCE [LARGE SCALE GENOMIC DNA]</scope>
    <source>
        <strain evidence="2 3">CA031B</strain>
    </source>
</reference>
<feature type="non-terminal residue" evidence="2">
    <location>
        <position position="61"/>
    </location>
</feature>
<dbReference type="InterPro" id="IPR043519">
    <property type="entry name" value="NT_sf"/>
</dbReference>
<dbReference type="Gene3D" id="3.30.460.10">
    <property type="entry name" value="Beta Polymerase, domain 2"/>
    <property type="match status" value="1"/>
</dbReference>
<dbReference type="Proteomes" id="UP000278907">
    <property type="component" value="Unassembled WGS sequence"/>
</dbReference>
<comment type="caution">
    <text evidence="2">The sequence shown here is derived from an EMBL/GenBank/DDBJ whole genome shotgun (WGS) entry which is preliminary data.</text>
</comment>
<feature type="domain" description="Polymerase nucleotidyl transferase" evidence="1">
    <location>
        <begin position="17"/>
        <end position="55"/>
    </location>
</feature>
<dbReference type="CDD" id="cd05403">
    <property type="entry name" value="NT_KNTase_like"/>
    <property type="match status" value="1"/>
</dbReference>
<sequence>MNPQLSDRLHASAEAIASFCQQRQIVELALFGSVLRNDFRPDSDVDVLVTFASDAKISLFD</sequence>
<accession>A0ABX9Q2T6</accession>
<dbReference type="EMBL" id="RAWI01000958">
    <property type="protein sequence ID" value="RKH84122.1"/>
    <property type="molecule type" value="Genomic_DNA"/>
</dbReference>
<gene>
    <name evidence="2" type="ORF">D7Y13_42615</name>
</gene>